<accession>A0ACC2KG64</accession>
<dbReference type="EMBL" id="CM056817">
    <property type="protein sequence ID" value="KAJ8620109.1"/>
    <property type="molecule type" value="Genomic_DNA"/>
</dbReference>
<dbReference type="Proteomes" id="UP001234297">
    <property type="component" value="Chromosome 9"/>
</dbReference>
<organism evidence="1 2">
    <name type="scientific">Persea americana</name>
    <name type="common">Avocado</name>
    <dbReference type="NCBI Taxonomy" id="3435"/>
    <lineage>
        <taxon>Eukaryota</taxon>
        <taxon>Viridiplantae</taxon>
        <taxon>Streptophyta</taxon>
        <taxon>Embryophyta</taxon>
        <taxon>Tracheophyta</taxon>
        <taxon>Spermatophyta</taxon>
        <taxon>Magnoliopsida</taxon>
        <taxon>Magnoliidae</taxon>
        <taxon>Laurales</taxon>
        <taxon>Lauraceae</taxon>
        <taxon>Persea</taxon>
    </lineage>
</organism>
<proteinExistence type="predicted"/>
<name>A0ACC2KG64_PERAE</name>
<protein>
    <submittedName>
        <fullName evidence="1">Uncharacterized protein</fullName>
    </submittedName>
</protein>
<sequence>MSASSNRVTPNTADEESRKTQLVQVETADGSIPDADSLNSKVLQVEAAGGRILSDDGVAVMETPGSGENRSGLFIPKTLQLKDAAEIPSRADTWVAPDTADEESRKTQLVQVETADGSIPDADSLNSKVLQVEAAGGRILSNDGVAVMETPGSGENRSGLFIPKTLQLKDAAEIPSRADTWVAPDTADEESRKTQLVQVETADGSIPDADSLNSKVLQVEAAGGRILSNDGVAVMETPGSGENRSGLFIPKTLQLKDAAEIPSRADTWVAPDTADEESRKTQLVQVETADGSIPDADSLNSKVLQVEAAGGRILSNDGVAVMETPGSGENRSGLFIPKTLQLKDAAEIPSRADTWVAPDTADEESRKTQLVQVETADGSIPDADSLNSKVLQVEAAGGRILSNDGVAVMETPGSGENRSADEESRKTQLVQVETADGSIPDANSLNNKVLQVEAAGGRILSNDGVAVMETPGSGENRSGLFIPKTLQLKDAAEIPSRADTWSSLFSPQVGRARALQRRHQQSNDPDHHIEFDEEDSSAAVQNWGKSLVGNFVGNTPSTPDIN</sequence>
<evidence type="ECO:0000313" key="1">
    <source>
        <dbReference type="EMBL" id="KAJ8620109.1"/>
    </source>
</evidence>
<evidence type="ECO:0000313" key="2">
    <source>
        <dbReference type="Proteomes" id="UP001234297"/>
    </source>
</evidence>
<reference evidence="1 2" key="1">
    <citation type="journal article" date="2022" name="Hortic Res">
        <title>A haplotype resolved chromosomal level avocado genome allows analysis of novel avocado genes.</title>
        <authorList>
            <person name="Nath O."/>
            <person name="Fletcher S.J."/>
            <person name="Hayward A."/>
            <person name="Shaw L.M."/>
            <person name="Masouleh A.K."/>
            <person name="Furtado A."/>
            <person name="Henry R.J."/>
            <person name="Mitter N."/>
        </authorList>
    </citation>
    <scope>NUCLEOTIDE SEQUENCE [LARGE SCALE GENOMIC DNA]</scope>
    <source>
        <strain evidence="2">cv. Hass</strain>
    </source>
</reference>
<gene>
    <name evidence="1" type="ORF">MRB53_028638</name>
</gene>
<keyword evidence="2" id="KW-1185">Reference proteome</keyword>
<comment type="caution">
    <text evidence="1">The sequence shown here is derived from an EMBL/GenBank/DDBJ whole genome shotgun (WGS) entry which is preliminary data.</text>
</comment>